<feature type="domain" description="Tc1-like transposase DDE" evidence="1">
    <location>
        <begin position="5"/>
        <end position="153"/>
    </location>
</feature>
<reference evidence="2" key="2">
    <citation type="submission" date="2025-09" db="UniProtKB">
        <authorList>
            <consortium name="Ensembl"/>
        </authorList>
    </citation>
    <scope>IDENTIFICATION</scope>
</reference>
<dbReference type="PANTHER" id="PTHR23022:SF135">
    <property type="entry name" value="SI:DKEY-77F5.3"/>
    <property type="match status" value="1"/>
</dbReference>
<dbReference type="OMA" id="KISIKCH"/>
<accession>A0A669BVS3</accession>
<reference evidence="2" key="1">
    <citation type="submission" date="2025-08" db="UniProtKB">
        <authorList>
            <consortium name="Ensembl"/>
        </authorList>
    </citation>
    <scope>IDENTIFICATION</scope>
</reference>
<keyword evidence="3" id="KW-1185">Reference proteome</keyword>
<dbReference type="Pfam" id="PF13358">
    <property type="entry name" value="DDE_3"/>
    <property type="match status" value="1"/>
</dbReference>
<proteinExistence type="predicted"/>
<dbReference type="InterPro" id="IPR052338">
    <property type="entry name" value="Transposase_5"/>
</dbReference>
<evidence type="ECO:0000259" key="1">
    <source>
        <dbReference type="Pfam" id="PF13358"/>
    </source>
</evidence>
<sequence length="193" mass="22517">MWKKVLWSDETKMELFGQNAKRYVWRKTNTAHHSEHTIPTVKYGGGSIMLWGCFSSAGPGKLVRVEGKMDGAKYRAILEENLLESAKDLRLGRRFTFQQDNDPKHKARKWLADNNINVLQWPSQSPDLNPIENLWRELKIRVMARRPSNLKDLELIAKDEWAKMPVETFKKLVCNYRKRLIAVIANKGFSIDY</sequence>
<name>A0A669BVS3_ORENI</name>
<dbReference type="Ensembl" id="ENSONIT00000082654.1">
    <property type="protein sequence ID" value="ENSONIP00000039483.1"/>
    <property type="gene ID" value="ENSONIG00000038872.1"/>
</dbReference>
<evidence type="ECO:0000313" key="3">
    <source>
        <dbReference type="Proteomes" id="UP000005207"/>
    </source>
</evidence>
<dbReference type="GeneTree" id="ENSGT01150000286914"/>
<dbReference type="PANTHER" id="PTHR23022">
    <property type="entry name" value="TRANSPOSABLE ELEMENT-RELATED"/>
    <property type="match status" value="1"/>
</dbReference>
<dbReference type="InterPro" id="IPR038717">
    <property type="entry name" value="Tc1-like_DDE_dom"/>
</dbReference>
<dbReference type="Gene3D" id="3.30.420.10">
    <property type="entry name" value="Ribonuclease H-like superfamily/Ribonuclease H"/>
    <property type="match status" value="1"/>
</dbReference>
<organism evidence="2 3">
    <name type="scientific">Oreochromis niloticus</name>
    <name type="common">Nile tilapia</name>
    <name type="synonym">Tilapia nilotica</name>
    <dbReference type="NCBI Taxonomy" id="8128"/>
    <lineage>
        <taxon>Eukaryota</taxon>
        <taxon>Metazoa</taxon>
        <taxon>Chordata</taxon>
        <taxon>Craniata</taxon>
        <taxon>Vertebrata</taxon>
        <taxon>Euteleostomi</taxon>
        <taxon>Actinopterygii</taxon>
        <taxon>Neopterygii</taxon>
        <taxon>Teleostei</taxon>
        <taxon>Neoteleostei</taxon>
        <taxon>Acanthomorphata</taxon>
        <taxon>Ovalentaria</taxon>
        <taxon>Cichlomorphae</taxon>
        <taxon>Cichliformes</taxon>
        <taxon>Cichlidae</taxon>
        <taxon>African cichlids</taxon>
        <taxon>Pseudocrenilabrinae</taxon>
        <taxon>Oreochromini</taxon>
        <taxon>Oreochromis</taxon>
    </lineage>
</organism>
<dbReference type="AlphaFoldDB" id="A0A669BVS3"/>
<dbReference type="InterPro" id="IPR036397">
    <property type="entry name" value="RNaseH_sf"/>
</dbReference>
<evidence type="ECO:0000313" key="2">
    <source>
        <dbReference type="Ensembl" id="ENSONIP00000039483.1"/>
    </source>
</evidence>
<dbReference type="InParanoid" id="A0A669BVS3"/>
<dbReference type="GO" id="GO:0003676">
    <property type="term" value="F:nucleic acid binding"/>
    <property type="evidence" value="ECO:0007669"/>
    <property type="project" value="InterPro"/>
</dbReference>
<dbReference type="Proteomes" id="UP000005207">
    <property type="component" value="Unplaced"/>
</dbReference>
<protein>
    <recommendedName>
        <fullName evidence="1">Tc1-like transposase DDE domain-containing protein</fullName>
    </recommendedName>
</protein>